<evidence type="ECO:0000313" key="1">
    <source>
        <dbReference type="EMBL" id="MDV7014504.1"/>
    </source>
</evidence>
<dbReference type="EMBL" id="JAWLLD010000024">
    <property type="protein sequence ID" value="MDV7014504.1"/>
    <property type="molecule type" value="Genomic_DNA"/>
</dbReference>
<dbReference type="AlphaFoldDB" id="A0AAE4UEV3"/>
<gene>
    <name evidence="1" type="ORF">R4F53_19650</name>
</gene>
<reference evidence="1" key="1">
    <citation type="submission" date="2023-10" db="EMBL/GenBank/DDBJ databases">
        <title>Characterization and genome sequence of Mycobacterium intracellulare ABSURDO, a novel pathogenic isolate with three colony morphotypes that vary in growth and acid-fastness.</title>
        <authorList>
            <person name="Jude B.A."/>
            <person name="Robinson R.T."/>
        </authorList>
    </citation>
    <scope>NUCLEOTIDE SEQUENCE</scope>
    <source>
        <strain evidence="1">ABSURDO Component B</strain>
    </source>
</reference>
<dbReference type="Proteomes" id="UP001187143">
    <property type="component" value="Unassembled WGS sequence"/>
</dbReference>
<evidence type="ECO:0000313" key="2">
    <source>
        <dbReference type="Proteomes" id="UP001187143"/>
    </source>
</evidence>
<comment type="caution">
    <text evidence="1">The sequence shown here is derived from an EMBL/GenBank/DDBJ whole genome shotgun (WGS) entry which is preliminary data.</text>
</comment>
<protein>
    <recommendedName>
        <fullName evidence="3">Polyketide cyclase</fullName>
    </recommendedName>
</protein>
<dbReference type="RefSeq" id="WP_225325464.1">
    <property type="nucleotide sequence ID" value="NZ_JAEKMV010000040.1"/>
</dbReference>
<dbReference type="SUPFAM" id="SSF55961">
    <property type="entry name" value="Bet v1-like"/>
    <property type="match status" value="1"/>
</dbReference>
<proteinExistence type="predicted"/>
<name>A0AAE4UEV3_MYCIT</name>
<evidence type="ECO:0008006" key="3">
    <source>
        <dbReference type="Google" id="ProtNLM"/>
    </source>
</evidence>
<accession>A0AAE4UEV3</accession>
<sequence length="147" mass="16367">MRTRFDFDFVTTASPHEVVELMTDFSPNRPHRWPALSAKAFEVYHVGATEADVREGQDFPKVWATWHYDWAKPNSVTLTVVESDAQAPGSFMTLEATPRPEGGSSVHGVWEQTSANLTGLIAVAMMRFAGPRLLSSYYKKVYDGLAA</sequence>
<organism evidence="1 2">
    <name type="scientific">Mycobacterium intracellulare</name>
    <dbReference type="NCBI Taxonomy" id="1767"/>
    <lineage>
        <taxon>Bacteria</taxon>
        <taxon>Bacillati</taxon>
        <taxon>Actinomycetota</taxon>
        <taxon>Actinomycetes</taxon>
        <taxon>Mycobacteriales</taxon>
        <taxon>Mycobacteriaceae</taxon>
        <taxon>Mycobacterium</taxon>
        <taxon>Mycobacterium avium complex (MAC)</taxon>
    </lineage>
</organism>